<sequence>TENTPTDLKTYAEFKTILDRRIQRFLTKLNTCQKILFVRISGTYEEAKQLEIVLSKMIQGEFRVLLINEIDKDAIVEYNWDLPYTCSIGMPLNEDRFWNEIFKEIEFKENN</sequence>
<feature type="non-terminal residue" evidence="1">
    <location>
        <position position="1"/>
    </location>
</feature>
<accession>A0A9X7M2F3</accession>
<dbReference type="InterPro" id="IPR014903">
    <property type="entry name" value="DUF1796"/>
</dbReference>
<dbReference type="Proteomes" id="UP000321735">
    <property type="component" value="Chromosome"/>
</dbReference>
<dbReference type="AlphaFoldDB" id="A0A9X7M2F3"/>
<dbReference type="Pfam" id="PF08795">
    <property type="entry name" value="DUF1796"/>
    <property type="match status" value="1"/>
</dbReference>
<proteinExistence type="predicted"/>
<evidence type="ECO:0000313" key="2">
    <source>
        <dbReference type="Proteomes" id="UP000321735"/>
    </source>
</evidence>
<protein>
    <submittedName>
        <fullName evidence="1">Peptidase</fullName>
    </submittedName>
</protein>
<name>A0A9X7M2F3_BACCE</name>
<evidence type="ECO:0000313" key="1">
    <source>
        <dbReference type="EMBL" id="QDZ77206.1"/>
    </source>
</evidence>
<dbReference type="RefSeq" id="WP_244305976.1">
    <property type="nucleotide sequence ID" value="NZ_CP031778.1"/>
</dbReference>
<dbReference type="EMBL" id="CP031778">
    <property type="protein sequence ID" value="QDZ77206.1"/>
    <property type="molecule type" value="Genomic_DNA"/>
</dbReference>
<organism evidence="1 2">
    <name type="scientific">Bacillus cereus</name>
    <dbReference type="NCBI Taxonomy" id="1396"/>
    <lineage>
        <taxon>Bacteria</taxon>
        <taxon>Bacillati</taxon>
        <taxon>Bacillota</taxon>
        <taxon>Bacilli</taxon>
        <taxon>Bacillales</taxon>
        <taxon>Bacillaceae</taxon>
        <taxon>Bacillus</taxon>
        <taxon>Bacillus cereus group</taxon>
    </lineage>
</organism>
<reference evidence="1 2" key="1">
    <citation type="journal article" date="2019" name="Ecotoxicol. Environ. Saf.">
        <title>Microbial characterization of heavy metal resistant bacterial strains isolated from an electroplating wastewater treatment plant.</title>
        <authorList>
            <person name="Cai X."/>
            <person name="Zheng X."/>
            <person name="Zhang D."/>
            <person name="Iqbal W."/>
            <person name="Liu C."/>
            <person name="Yang B."/>
            <person name="Zhao X."/>
            <person name="Lu X."/>
            <person name="Mao Y."/>
        </authorList>
    </citation>
    <scope>NUCLEOTIDE SEQUENCE [LARGE SCALE GENOMIC DNA]</scope>
    <source>
        <strain evidence="1 2">Co1-1</strain>
    </source>
</reference>
<gene>
    <name evidence="1" type="ORF">D0437_31350</name>
</gene>